<dbReference type="Pfam" id="PF02826">
    <property type="entry name" value="2-Hacid_dh_C"/>
    <property type="match status" value="1"/>
</dbReference>
<evidence type="ECO:0000259" key="2">
    <source>
        <dbReference type="Pfam" id="PF02826"/>
    </source>
</evidence>
<dbReference type="OrthoDB" id="298012at2759"/>
<keyword evidence="4" id="KW-1185">Reference proteome</keyword>
<dbReference type="Proteomes" id="UP000245768">
    <property type="component" value="Unassembled WGS sequence"/>
</dbReference>
<evidence type="ECO:0000313" key="4">
    <source>
        <dbReference type="Proteomes" id="UP000245768"/>
    </source>
</evidence>
<dbReference type="InterPro" id="IPR050223">
    <property type="entry name" value="D-isomer_2-hydroxyacid_DH"/>
</dbReference>
<dbReference type="Gene3D" id="3.40.50.720">
    <property type="entry name" value="NAD(P)-binding Rossmann-like Domain"/>
    <property type="match status" value="2"/>
</dbReference>
<protein>
    <recommendedName>
        <fullName evidence="2">D-isomer specific 2-hydroxyacid dehydrogenase NAD-binding domain-containing protein</fullName>
    </recommendedName>
</protein>
<accession>A0A316YLL6</accession>
<dbReference type="STRING" id="215250.A0A316YLL6"/>
<dbReference type="GeneID" id="37040114"/>
<dbReference type="GO" id="GO:0005829">
    <property type="term" value="C:cytosol"/>
    <property type="evidence" value="ECO:0007669"/>
    <property type="project" value="TreeGrafter"/>
</dbReference>
<evidence type="ECO:0000256" key="1">
    <source>
        <dbReference type="ARBA" id="ARBA00023002"/>
    </source>
</evidence>
<dbReference type="InParanoid" id="A0A316YLL6"/>
<gene>
    <name evidence="3" type="ORF">FA10DRAFT_167531</name>
</gene>
<sequence length="386" mass="41143">MSASAWSGDSKLLDMPEHIAKQHAPVLPPPVTLSGSQLPAPGPVAIVATDTPLGKGALALFKSTLEGIPGIQLQYGAEQVSDKTRAIIWLDSSAANIGTLEQLLEAHKDIGFVQMPMAGINAYSPLVKKFKDRIWTSAKGAFAQPVAEHAFTLVLALLRYLPMRVRARAWGPNQGLSFYNRKVLILGAGGITLSLLTQIAPFHPSVTILRRKAEPLAPENIPAGMEGRIDVATLASLESHLPQVDVVVVACALTSETRGCLGYDQFKKLPRHALVVNVARGEVLQQDGLVKALQEGLIAGAGIDVTEPEPLPESSPLWGCKSTHPSIQTEDKFGGAGLANLIITPHCADTFEMVAPLLAVRFKQNVEALLSQNGRFEGIVDGEAGY</sequence>
<reference evidence="3 4" key="1">
    <citation type="journal article" date="2018" name="Mol. Biol. Evol.">
        <title>Broad Genomic Sampling Reveals a Smut Pathogenic Ancestry of the Fungal Clade Ustilaginomycotina.</title>
        <authorList>
            <person name="Kijpornyongpan T."/>
            <person name="Mondo S.J."/>
            <person name="Barry K."/>
            <person name="Sandor L."/>
            <person name="Lee J."/>
            <person name="Lipzen A."/>
            <person name="Pangilinan J."/>
            <person name="LaButti K."/>
            <person name="Hainaut M."/>
            <person name="Henrissat B."/>
            <person name="Grigoriev I.V."/>
            <person name="Spatafora J.W."/>
            <person name="Aime M.C."/>
        </authorList>
    </citation>
    <scope>NUCLEOTIDE SEQUENCE [LARGE SCALE GENOMIC DNA]</scope>
    <source>
        <strain evidence="3 4">MCA 4198</strain>
    </source>
</reference>
<dbReference type="PANTHER" id="PTHR10996:SF277">
    <property type="entry name" value="GLYOXYLATE REDUCTASE_HYDROXYPYRUVATE REDUCTASE"/>
    <property type="match status" value="1"/>
</dbReference>
<dbReference type="GO" id="GO:0016618">
    <property type="term" value="F:hydroxypyruvate reductase [NAD(P)H] activity"/>
    <property type="evidence" value="ECO:0007669"/>
    <property type="project" value="TreeGrafter"/>
</dbReference>
<dbReference type="GO" id="GO:0051287">
    <property type="term" value="F:NAD binding"/>
    <property type="evidence" value="ECO:0007669"/>
    <property type="project" value="InterPro"/>
</dbReference>
<feature type="domain" description="D-isomer specific 2-hydroxyacid dehydrogenase NAD-binding" evidence="2">
    <location>
        <begin position="155"/>
        <end position="322"/>
    </location>
</feature>
<proteinExistence type="predicted"/>
<keyword evidence="1" id="KW-0560">Oxidoreductase</keyword>
<evidence type="ECO:0000313" key="3">
    <source>
        <dbReference type="EMBL" id="PWN88615.1"/>
    </source>
</evidence>
<name>A0A316YLL6_9BASI</name>
<dbReference type="InterPro" id="IPR036291">
    <property type="entry name" value="NAD(P)-bd_dom_sf"/>
</dbReference>
<dbReference type="SUPFAM" id="SSF51735">
    <property type="entry name" value="NAD(P)-binding Rossmann-fold domains"/>
    <property type="match status" value="1"/>
</dbReference>
<dbReference type="InterPro" id="IPR006140">
    <property type="entry name" value="D-isomer_DH_NAD-bd"/>
</dbReference>
<dbReference type="RefSeq" id="XP_025375813.1">
    <property type="nucleotide sequence ID" value="XM_025518198.1"/>
</dbReference>
<organism evidence="3 4">
    <name type="scientific">Acaromyces ingoldii</name>
    <dbReference type="NCBI Taxonomy" id="215250"/>
    <lineage>
        <taxon>Eukaryota</taxon>
        <taxon>Fungi</taxon>
        <taxon>Dikarya</taxon>
        <taxon>Basidiomycota</taxon>
        <taxon>Ustilaginomycotina</taxon>
        <taxon>Exobasidiomycetes</taxon>
        <taxon>Exobasidiales</taxon>
        <taxon>Cryptobasidiaceae</taxon>
        <taxon>Acaromyces</taxon>
    </lineage>
</organism>
<dbReference type="PANTHER" id="PTHR10996">
    <property type="entry name" value="2-HYDROXYACID DEHYDROGENASE-RELATED"/>
    <property type="match status" value="1"/>
</dbReference>
<dbReference type="GO" id="GO:0030267">
    <property type="term" value="F:glyoxylate reductase (NADPH) activity"/>
    <property type="evidence" value="ECO:0007669"/>
    <property type="project" value="TreeGrafter"/>
</dbReference>
<dbReference type="EMBL" id="KZ819638">
    <property type="protein sequence ID" value="PWN88615.1"/>
    <property type="molecule type" value="Genomic_DNA"/>
</dbReference>
<dbReference type="AlphaFoldDB" id="A0A316YLL6"/>